<evidence type="ECO:0000313" key="2">
    <source>
        <dbReference type="EMBL" id="GAU51988.1"/>
    </source>
</evidence>
<keyword evidence="3" id="KW-1185">Reference proteome</keyword>
<dbReference type="Proteomes" id="UP000242715">
    <property type="component" value="Unassembled WGS sequence"/>
</dbReference>
<reference evidence="3" key="1">
    <citation type="journal article" date="2017" name="Front. Plant Sci.">
        <title>Climate Clever Clovers: New Paradigm to Reduce the Environmental Footprint of Ruminants by Breeding Low Methanogenic Forages Utilizing Haplotype Variation.</title>
        <authorList>
            <person name="Kaur P."/>
            <person name="Appels R."/>
            <person name="Bayer P.E."/>
            <person name="Keeble-Gagnere G."/>
            <person name="Wang J."/>
            <person name="Hirakawa H."/>
            <person name="Shirasawa K."/>
            <person name="Vercoe P."/>
            <person name="Stefanova K."/>
            <person name="Durmic Z."/>
            <person name="Nichols P."/>
            <person name="Revell C."/>
            <person name="Isobe S.N."/>
            <person name="Edwards D."/>
            <person name="Erskine W."/>
        </authorList>
    </citation>
    <scope>NUCLEOTIDE SEQUENCE [LARGE SCALE GENOMIC DNA]</scope>
    <source>
        <strain evidence="3">cv. Daliak</strain>
    </source>
</reference>
<evidence type="ECO:0000256" key="1">
    <source>
        <dbReference type="SAM" id="MobiDB-lite"/>
    </source>
</evidence>
<protein>
    <submittedName>
        <fullName evidence="2">Uncharacterized protein</fullName>
    </submittedName>
</protein>
<feature type="compositionally biased region" description="Basic and acidic residues" evidence="1">
    <location>
        <begin position="10"/>
        <end position="31"/>
    </location>
</feature>
<name>A0A2Z6P6K1_TRISU</name>
<dbReference type="EMBL" id="DF976645">
    <property type="protein sequence ID" value="GAU51988.1"/>
    <property type="molecule type" value="Genomic_DNA"/>
</dbReference>
<dbReference type="PANTHER" id="PTHR33018">
    <property type="entry name" value="OS10G0338966 PROTEIN-RELATED"/>
    <property type="match status" value="1"/>
</dbReference>
<proteinExistence type="predicted"/>
<accession>A0A2Z6P6K1</accession>
<evidence type="ECO:0000313" key="3">
    <source>
        <dbReference type="Proteomes" id="UP000242715"/>
    </source>
</evidence>
<organism evidence="2 3">
    <name type="scientific">Trifolium subterraneum</name>
    <name type="common">Subterranean clover</name>
    <dbReference type="NCBI Taxonomy" id="3900"/>
    <lineage>
        <taxon>Eukaryota</taxon>
        <taxon>Viridiplantae</taxon>
        <taxon>Streptophyta</taxon>
        <taxon>Embryophyta</taxon>
        <taxon>Tracheophyta</taxon>
        <taxon>Spermatophyta</taxon>
        <taxon>Magnoliopsida</taxon>
        <taxon>eudicotyledons</taxon>
        <taxon>Gunneridae</taxon>
        <taxon>Pentapetalae</taxon>
        <taxon>rosids</taxon>
        <taxon>fabids</taxon>
        <taxon>Fabales</taxon>
        <taxon>Fabaceae</taxon>
        <taxon>Papilionoideae</taxon>
        <taxon>50 kb inversion clade</taxon>
        <taxon>NPAAA clade</taxon>
        <taxon>Hologalegina</taxon>
        <taxon>IRL clade</taxon>
        <taxon>Trifolieae</taxon>
        <taxon>Trifolium</taxon>
    </lineage>
</organism>
<sequence length="246" mass="27575">MAEKSLSGEYNDRDPSPPPRHESWKRARQAKDGSYTSTATQAVAEKIDSLVEETKKGNFVPKGRNDILTNALGKPEHGGQVRGVGGRGATFTNCFGRASRSSPNVEEQLSQLEAKMRAEFQEKLVEERQMMQKTVMETFKSVGILQHVSPTKQVVDDRSPPPVAGNYDSMKASCSVAPANIKEDLDNDTDSVQKLLCMIVKRKAYLPIRLEHDKFVSNFKMSPKYMKDLLVGDNWLDFSVLQFWCT</sequence>
<dbReference type="AlphaFoldDB" id="A0A2Z6P6K1"/>
<feature type="region of interest" description="Disordered" evidence="1">
    <location>
        <begin position="1"/>
        <end position="39"/>
    </location>
</feature>
<dbReference type="PANTHER" id="PTHR33018:SF34">
    <property type="entry name" value="OS02G0472350 PROTEIN"/>
    <property type="match status" value="1"/>
</dbReference>
<dbReference type="OrthoDB" id="1432083at2759"/>
<gene>
    <name evidence="2" type="ORF">TSUD_417900</name>
</gene>